<proteinExistence type="predicted"/>
<dbReference type="Proteomes" id="UP000256964">
    <property type="component" value="Unassembled WGS sequence"/>
</dbReference>
<dbReference type="AlphaFoldDB" id="A0A371D4J6"/>
<evidence type="ECO:0008006" key="3">
    <source>
        <dbReference type="Google" id="ProtNLM"/>
    </source>
</evidence>
<evidence type="ECO:0000313" key="1">
    <source>
        <dbReference type="EMBL" id="RDX47477.1"/>
    </source>
</evidence>
<evidence type="ECO:0000313" key="2">
    <source>
        <dbReference type="Proteomes" id="UP000256964"/>
    </source>
</evidence>
<accession>A0A371D4J6</accession>
<gene>
    <name evidence="1" type="ORF">OH76DRAFT_1419543</name>
</gene>
<name>A0A371D4J6_9APHY</name>
<keyword evidence="2" id="KW-1185">Reference proteome</keyword>
<dbReference type="EMBL" id="KZ857418">
    <property type="protein sequence ID" value="RDX47477.1"/>
    <property type="molecule type" value="Genomic_DNA"/>
</dbReference>
<dbReference type="OrthoDB" id="2804507at2759"/>
<organism evidence="1 2">
    <name type="scientific">Lentinus brumalis</name>
    <dbReference type="NCBI Taxonomy" id="2498619"/>
    <lineage>
        <taxon>Eukaryota</taxon>
        <taxon>Fungi</taxon>
        <taxon>Dikarya</taxon>
        <taxon>Basidiomycota</taxon>
        <taxon>Agaricomycotina</taxon>
        <taxon>Agaricomycetes</taxon>
        <taxon>Polyporales</taxon>
        <taxon>Polyporaceae</taxon>
        <taxon>Lentinus</taxon>
    </lineage>
</organism>
<reference evidence="1 2" key="1">
    <citation type="journal article" date="2018" name="Biotechnol. Biofuels">
        <title>Integrative visual omics of the white-rot fungus Polyporus brumalis exposes the biotechnological potential of its oxidative enzymes for delignifying raw plant biomass.</title>
        <authorList>
            <person name="Miyauchi S."/>
            <person name="Rancon A."/>
            <person name="Drula E."/>
            <person name="Hage H."/>
            <person name="Chaduli D."/>
            <person name="Favel A."/>
            <person name="Grisel S."/>
            <person name="Henrissat B."/>
            <person name="Herpoel-Gimbert I."/>
            <person name="Ruiz-Duenas F.J."/>
            <person name="Chevret D."/>
            <person name="Hainaut M."/>
            <person name="Lin J."/>
            <person name="Wang M."/>
            <person name="Pangilinan J."/>
            <person name="Lipzen A."/>
            <person name="Lesage-Meessen L."/>
            <person name="Navarro D."/>
            <person name="Riley R."/>
            <person name="Grigoriev I.V."/>
            <person name="Zhou S."/>
            <person name="Raouche S."/>
            <person name="Rosso M.N."/>
        </authorList>
    </citation>
    <scope>NUCLEOTIDE SEQUENCE [LARGE SCALE GENOMIC DNA]</scope>
    <source>
        <strain evidence="1 2">BRFM 1820</strain>
    </source>
</reference>
<protein>
    <recommendedName>
        <fullName evidence="3">BTB domain-containing protein</fullName>
    </recommendedName>
</protein>
<sequence length="288" mass="32335">MPLLHPGQLGPPARHPVYYLPKADLIIRLTASNVLYRLPSSYLCLDSACFESMLSIHPAEILDGRTDDNPLDIPGITTEELECFLDYQLRHRLPRNDQQALTVILRLGHFFQYEAAQVDAAAALEQLPGFDAVSKYVLGLKLGIRGWVIGGFTDLVSPGARQLTREEVERLELMPYHAIMETRARIEAHRRSIAYSIPPMSHAKGCPSDIDCGVAWKLEWKNKVAPHLMHPDEAVRGRAILDLLEKKEIHEVHAACRLGMVEHMKISGVLTYEDQIVEQALQTLAPRA</sequence>